<reference evidence="1 2" key="1">
    <citation type="submission" date="2020-08" db="EMBL/GenBank/DDBJ databases">
        <title>Genomic Encyclopedia of Type Strains, Phase III (KMG-III): the genomes of soil and plant-associated and newly described type strains.</title>
        <authorList>
            <person name="Whitman W."/>
        </authorList>
    </citation>
    <scope>NUCLEOTIDE SEQUENCE [LARGE SCALE GENOMIC DNA]</scope>
    <source>
        <strain evidence="1 2">CECT 8897</strain>
    </source>
</reference>
<protein>
    <submittedName>
        <fullName evidence="1">Uncharacterized protein</fullName>
    </submittedName>
</protein>
<keyword evidence="2" id="KW-1185">Reference proteome</keyword>
<comment type="caution">
    <text evidence="1">The sequence shown here is derived from an EMBL/GenBank/DDBJ whole genome shotgun (WGS) entry which is preliminary data.</text>
</comment>
<organism evidence="1 2">
    <name type="scientific">Pseudoduganella violacea</name>
    <dbReference type="NCBI Taxonomy" id="1715466"/>
    <lineage>
        <taxon>Bacteria</taxon>
        <taxon>Pseudomonadati</taxon>
        <taxon>Pseudomonadota</taxon>
        <taxon>Betaproteobacteria</taxon>
        <taxon>Burkholderiales</taxon>
        <taxon>Oxalobacteraceae</taxon>
        <taxon>Telluria group</taxon>
        <taxon>Pseudoduganella</taxon>
    </lineage>
</organism>
<dbReference type="RefSeq" id="WP_183439588.1">
    <property type="nucleotide sequence ID" value="NZ_JACHXD010000002.1"/>
</dbReference>
<name>A0A7W5FSD2_9BURK</name>
<gene>
    <name evidence="1" type="ORF">FHS03_000631</name>
</gene>
<proteinExistence type="predicted"/>
<evidence type="ECO:0000313" key="1">
    <source>
        <dbReference type="EMBL" id="MBB3117605.1"/>
    </source>
</evidence>
<accession>A0A7W5FSD2</accession>
<evidence type="ECO:0000313" key="2">
    <source>
        <dbReference type="Proteomes" id="UP000541535"/>
    </source>
</evidence>
<sequence length="237" mass="26970">MAGGHKCRFKGEFFDLIIHLDEGRLEFSSNLGTKQFPLHHLQAALRFQALLCSETRILFEFNTPDNVHYSIAGFSQGRTFAFQNELDATEATLRVLQRMGIFDHVRASFPEISRHAEQIMQFEKITDEDNLAMRLEMDIGPHDPRLDPAKEFACVRFEWARFGAWSIGVFITLIGRPFPSDGGGFTLLPAQKIIEKVISRSPSKPMGASNLATTVEEIEAKYDAHYNLVLFFDKDRL</sequence>
<dbReference type="Proteomes" id="UP000541535">
    <property type="component" value="Unassembled WGS sequence"/>
</dbReference>
<dbReference type="AlphaFoldDB" id="A0A7W5FSD2"/>
<dbReference type="EMBL" id="JACHXD010000002">
    <property type="protein sequence ID" value="MBB3117605.1"/>
    <property type="molecule type" value="Genomic_DNA"/>
</dbReference>